<protein>
    <submittedName>
        <fullName evidence="1">Uncharacterized protein</fullName>
    </submittedName>
</protein>
<reference evidence="1 2" key="1">
    <citation type="submission" date="2024-04" db="EMBL/GenBank/DDBJ databases">
        <authorList>
            <person name="Fracassetti M."/>
        </authorList>
    </citation>
    <scope>NUCLEOTIDE SEQUENCE [LARGE SCALE GENOMIC DNA]</scope>
</reference>
<proteinExistence type="predicted"/>
<evidence type="ECO:0000313" key="2">
    <source>
        <dbReference type="Proteomes" id="UP001497516"/>
    </source>
</evidence>
<dbReference type="EMBL" id="OZ034813">
    <property type="protein sequence ID" value="CAL1354689.1"/>
    <property type="molecule type" value="Genomic_DNA"/>
</dbReference>
<dbReference type="Proteomes" id="UP001497516">
    <property type="component" value="Chromosome 1"/>
</dbReference>
<name>A0AAV2CFD1_9ROSI</name>
<dbReference type="AlphaFoldDB" id="A0AAV2CFD1"/>
<organism evidence="1 2">
    <name type="scientific">Linum trigynum</name>
    <dbReference type="NCBI Taxonomy" id="586398"/>
    <lineage>
        <taxon>Eukaryota</taxon>
        <taxon>Viridiplantae</taxon>
        <taxon>Streptophyta</taxon>
        <taxon>Embryophyta</taxon>
        <taxon>Tracheophyta</taxon>
        <taxon>Spermatophyta</taxon>
        <taxon>Magnoliopsida</taxon>
        <taxon>eudicotyledons</taxon>
        <taxon>Gunneridae</taxon>
        <taxon>Pentapetalae</taxon>
        <taxon>rosids</taxon>
        <taxon>fabids</taxon>
        <taxon>Malpighiales</taxon>
        <taxon>Linaceae</taxon>
        <taxon>Linum</taxon>
    </lineage>
</organism>
<gene>
    <name evidence="1" type="ORF">LTRI10_LOCUS2487</name>
</gene>
<accession>A0AAV2CFD1</accession>
<evidence type="ECO:0000313" key="1">
    <source>
        <dbReference type="EMBL" id="CAL1354689.1"/>
    </source>
</evidence>
<sequence length="141" mass="15728">MYETKEEELSVLALPIMGTPWKPSIIVPSEKPSWEERRENWDRKVAELSARYMEIPVSVVSNEPVTTAESKRVINTTSQKLGSSGLCSAKRLSHEAIMSEPIPGCDWPSLCELKGVLLNGVKPSSTWRDQAYAETAAHAWN</sequence>
<keyword evidence="2" id="KW-1185">Reference proteome</keyword>